<proteinExistence type="predicted"/>
<feature type="domain" description="Lsr2 DNA-binding" evidence="4">
    <location>
        <begin position="77"/>
        <end position="112"/>
    </location>
</feature>
<feature type="region of interest" description="Disordered" evidence="2">
    <location>
        <begin position="54"/>
        <end position="114"/>
    </location>
</feature>
<dbReference type="GO" id="GO:0016746">
    <property type="term" value="F:acyltransferase activity"/>
    <property type="evidence" value="ECO:0007669"/>
    <property type="project" value="InterPro"/>
</dbReference>
<evidence type="ECO:0000313" key="5">
    <source>
        <dbReference type="EMBL" id="KOG55574.1"/>
    </source>
</evidence>
<keyword evidence="1" id="KW-0238">DNA-binding</keyword>
<evidence type="ECO:0000256" key="2">
    <source>
        <dbReference type="SAM" id="MobiDB-lite"/>
    </source>
</evidence>
<dbReference type="Pfam" id="PF23359">
    <property type="entry name" value="Lsr2_DNA-bd"/>
    <property type="match status" value="1"/>
</dbReference>
<dbReference type="PATRIC" id="fig|1961.12.peg.2449"/>
<reference evidence="6" key="1">
    <citation type="submission" date="2015-07" db="EMBL/GenBank/DDBJ databases">
        <authorList>
            <consortium name="Consortium for Microbial Forensics and Genomics (microFORGE)"/>
            <person name="Knight B.M."/>
            <person name="Roberts D.P."/>
            <person name="Lin D."/>
            <person name="Hari K."/>
            <person name="Fletcher J."/>
            <person name="Melcher U."/>
            <person name="Blagden T."/>
            <person name="Winegar R.A."/>
        </authorList>
    </citation>
    <scope>NUCLEOTIDE SEQUENCE [LARGE SCALE GENOMIC DNA]</scope>
    <source>
        <strain evidence="6">NRRL B-1447</strain>
    </source>
</reference>
<dbReference type="EMBL" id="LGUV01000084">
    <property type="protein sequence ID" value="KOG55574.1"/>
    <property type="molecule type" value="Genomic_DNA"/>
</dbReference>
<evidence type="ECO:0000259" key="4">
    <source>
        <dbReference type="Pfam" id="PF23359"/>
    </source>
</evidence>
<feature type="compositionally biased region" description="Basic and acidic residues" evidence="2">
    <location>
        <begin position="97"/>
        <end position="107"/>
    </location>
</feature>
<sequence>MAQKVQVTLEDDIDGGAAVETRTFALDGRTYEIDLNQENSDELTTLLEKYVKAGRRQKASGNSAGARSRGASSPKSSNEDTAAIRAWARDQGLTVNDRGRVPSEIREAYTTAHG</sequence>
<protein>
    <recommendedName>
        <fullName evidence="7">Lsr2-like protein</fullName>
    </recommendedName>
</protein>
<evidence type="ECO:0000256" key="1">
    <source>
        <dbReference type="ARBA" id="ARBA00023125"/>
    </source>
</evidence>
<dbReference type="RefSeq" id="WP_053169855.1">
    <property type="nucleotide sequence ID" value="NZ_LGUV01000084.1"/>
</dbReference>
<dbReference type="InterPro" id="IPR036625">
    <property type="entry name" value="E3-bd_dom_sf"/>
</dbReference>
<feature type="domain" description="Lsr2 dimerization" evidence="3">
    <location>
        <begin position="1"/>
        <end position="57"/>
    </location>
</feature>
<dbReference type="AlphaFoldDB" id="A0A0L8MYU6"/>
<dbReference type="InterPro" id="IPR042261">
    <property type="entry name" value="Lsr2-like_dimerization"/>
</dbReference>
<dbReference type="InterPro" id="IPR055370">
    <property type="entry name" value="Lsr2_DNA-bd"/>
</dbReference>
<dbReference type="Gene3D" id="3.30.60.230">
    <property type="entry name" value="Lsr2, dimerization domain"/>
    <property type="match status" value="1"/>
</dbReference>
<dbReference type="GO" id="GO:0003677">
    <property type="term" value="F:DNA binding"/>
    <property type="evidence" value="ECO:0007669"/>
    <property type="project" value="UniProtKB-KW"/>
</dbReference>
<accession>A0A0L8MYU6</accession>
<organism evidence="5 6">
    <name type="scientific">Streptomyces virginiae</name>
    <name type="common">Streptomyces cinnamonensis</name>
    <dbReference type="NCBI Taxonomy" id="1961"/>
    <lineage>
        <taxon>Bacteria</taxon>
        <taxon>Bacillati</taxon>
        <taxon>Actinomycetota</taxon>
        <taxon>Actinomycetes</taxon>
        <taxon>Kitasatosporales</taxon>
        <taxon>Streptomycetaceae</taxon>
        <taxon>Streptomyces</taxon>
    </lineage>
</organism>
<evidence type="ECO:0008006" key="7">
    <source>
        <dbReference type="Google" id="ProtNLM"/>
    </source>
</evidence>
<gene>
    <name evidence="5" type="ORF">ADK75_10660</name>
</gene>
<dbReference type="Proteomes" id="UP000037084">
    <property type="component" value="Unassembled WGS sequence"/>
</dbReference>
<dbReference type="Gene3D" id="4.10.320.10">
    <property type="entry name" value="E3-binding domain"/>
    <property type="match status" value="1"/>
</dbReference>
<feature type="compositionally biased region" description="Low complexity" evidence="2">
    <location>
        <begin position="59"/>
        <end position="76"/>
    </location>
</feature>
<dbReference type="OrthoDB" id="4113332at2"/>
<dbReference type="Pfam" id="PF11774">
    <property type="entry name" value="Lsr2"/>
    <property type="match status" value="1"/>
</dbReference>
<evidence type="ECO:0000313" key="6">
    <source>
        <dbReference type="Proteomes" id="UP000037084"/>
    </source>
</evidence>
<dbReference type="InterPro" id="IPR024412">
    <property type="entry name" value="Lsr2_dim_dom"/>
</dbReference>
<comment type="caution">
    <text evidence="5">The sequence shown here is derived from an EMBL/GenBank/DDBJ whole genome shotgun (WGS) entry which is preliminary data.</text>
</comment>
<evidence type="ECO:0000259" key="3">
    <source>
        <dbReference type="Pfam" id="PF11774"/>
    </source>
</evidence>
<name>A0A0L8MYU6_STRVG</name>